<organism evidence="1 2">
    <name type="scientific">Ignelater luminosus</name>
    <name type="common">Cucubano</name>
    <name type="synonym">Pyrophorus luminosus</name>
    <dbReference type="NCBI Taxonomy" id="2038154"/>
    <lineage>
        <taxon>Eukaryota</taxon>
        <taxon>Metazoa</taxon>
        <taxon>Ecdysozoa</taxon>
        <taxon>Arthropoda</taxon>
        <taxon>Hexapoda</taxon>
        <taxon>Insecta</taxon>
        <taxon>Pterygota</taxon>
        <taxon>Neoptera</taxon>
        <taxon>Endopterygota</taxon>
        <taxon>Coleoptera</taxon>
        <taxon>Polyphaga</taxon>
        <taxon>Elateriformia</taxon>
        <taxon>Elateroidea</taxon>
        <taxon>Elateridae</taxon>
        <taxon>Agrypninae</taxon>
        <taxon>Pyrophorini</taxon>
        <taxon>Ignelater</taxon>
    </lineage>
</organism>
<dbReference type="EMBL" id="VTPC01085803">
    <property type="protein sequence ID" value="KAF2886965.1"/>
    <property type="molecule type" value="Genomic_DNA"/>
</dbReference>
<evidence type="ECO:0000313" key="1">
    <source>
        <dbReference type="EMBL" id="KAF2886965.1"/>
    </source>
</evidence>
<protein>
    <submittedName>
        <fullName evidence="1">Uncharacterized protein</fullName>
    </submittedName>
</protein>
<comment type="caution">
    <text evidence="1">The sequence shown here is derived from an EMBL/GenBank/DDBJ whole genome shotgun (WGS) entry which is preliminary data.</text>
</comment>
<proteinExistence type="predicted"/>
<accession>A0A8K0G052</accession>
<sequence length="114" mass="12685">MPQHCSHRLQSLDVAVYGPFKALYNTSVDQWMKDHSISIYDSSGCFGVASERAMTPTNILASFRRTRILPFNRHVFTDTDFLPSSVTDRPMPTFLNATVGVDLMSATAKGIKEA</sequence>
<dbReference type="AlphaFoldDB" id="A0A8K0G052"/>
<dbReference type="OrthoDB" id="8187571at2759"/>
<dbReference type="Proteomes" id="UP000801492">
    <property type="component" value="Unassembled WGS sequence"/>
</dbReference>
<gene>
    <name evidence="1" type="ORF">ILUMI_19208</name>
</gene>
<reference evidence="1" key="1">
    <citation type="submission" date="2019-08" db="EMBL/GenBank/DDBJ databases">
        <title>The genome of the North American firefly Photinus pyralis.</title>
        <authorList>
            <consortium name="Photinus pyralis genome working group"/>
            <person name="Fallon T.R."/>
            <person name="Sander Lower S.E."/>
            <person name="Weng J.-K."/>
        </authorList>
    </citation>
    <scope>NUCLEOTIDE SEQUENCE</scope>
    <source>
        <strain evidence="1">TRF0915ILg1</strain>
        <tissue evidence="1">Whole body</tissue>
    </source>
</reference>
<name>A0A8K0G052_IGNLU</name>
<keyword evidence="2" id="KW-1185">Reference proteome</keyword>
<evidence type="ECO:0000313" key="2">
    <source>
        <dbReference type="Proteomes" id="UP000801492"/>
    </source>
</evidence>